<evidence type="ECO:0000313" key="3">
    <source>
        <dbReference type="EMBL" id="EQD45543.1"/>
    </source>
</evidence>
<dbReference type="AlphaFoldDB" id="T0ZLJ1"/>
<dbReference type="InterPro" id="IPR015422">
    <property type="entry name" value="PyrdxlP-dep_Trfase_small"/>
</dbReference>
<dbReference type="GO" id="GO:0008483">
    <property type="term" value="F:transaminase activity"/>
    <property type="evidence" value="ECO:0007669"/>
    <property type="project" value="UniProtKB-KW"/>
</dbReference>
<dbReference type="Gene3D" id="3.40.640.10">
    <property type="entry name" value="Type I PLP-dependent aspartate aminotransferase-like (Major domain)"/>
    <property type="match status" value="1"/>
</dbReference>
<sequence>AILKFEGHYHGQHDYALISAEAPPIVAGLDEYPRPLPNSAGIPPGVTDYVMVAQFNSLPSFERMVRRYRDRLAAVILEPVMANSGVIAPLPDYLKRLIEIAHENELLVIFDEVFTGFRVAPGGAQALYGVQPDISCWAKALGGGVPISAVSGKQEYMDLIAPGRISFGGTYFANNLSLAGALANLKMLHRGGDELYQRFDRLTQRLHRGIEEAAREAKLNLLCQSVNGMLQFFFTRRKKIQNYRESLQIDWNLYLRHHQLLLDKGIYIHPDNYERITLSSAHTEKEIDRFLAVLHETFAELKTLPRDYLA</sequence>
<dbReference type="Gene3D" id="3.90.1150.10">
    <property type="entry name" value="Aspartate Aminotransferase, domain 1"/>
    <property type="match status" value="1"/>
</dbReference>
<comment type="cofactor">
    <cofactor evidence="1">
        <name>pyridoxal 5'-phosphate</name>
        <dbReference type="ChEBI" id="CHEBI:597326"/>
    </cofactor>
</comment>
<dbReference type="PANTHER" id="PTHR43713">
    <property type="entry name" value="GLUTAMATE-1-SEMIALDEHYDE 2,1-AMINOMUTASE"/>
    <property type="match status" value="1"/>
</dbReference>
<dbReference type="EMBL" id="AUZY01008564">
    <property type="protein sequence ID" value="EQD45543.1"/>
    <property type="molecule type" value="Genomic_DNA"/>
</dbReference>
<dbReference type="InterPro" id="IPR015424">
    <property type="entry name" value="PyrdxlP-dep_Trfase"/>
</dbReference>
<dbReference type="InterPro" id="IPR049704">
    <property type="entry name" value="Aminotrans_3_PPA_site"/>
</dbReference>
<feature type="non-terminal residue" evidence="3">
    <location>
        <position position="1"/>
    </location>
</feature>
<evidence type="ECO:0000256" key="2">
    <source>
        <dbReference type="ARBA" id="ARBA00022898"/>
    </source>
</evidence>
<keyword evidence="2" id="KW-0663">Pyridoxal phosphate</keyword>
<reference evidence="3" key="1">
    <citation type="submission" date="2013-08" db="EMBL/GenBank/DDBJ databases">
        <authorList>
            <person name="Mendez C."/>
            <person name="Richter M."/>
            <person name="Ferrer M."/>
            <person name="Sanchez J."/>
        </authorList>
    </citation>
    <scope>NUCLEOTIDE SEQUENCE</scope>
</reference>
<keyword evidence="3" id="KW-0032">Aminotransferase</keyword>
<accession>T0ZLJ1</accession>
<dbReference type="GO" id="GO:0030170">
    <property type="term" value="F:pyridoxal phosphate binding"/>
    <property type="evidence" value="ECO:0007669"/>
    <property type="project" value="InterPro"/>
</dbReference>
<dbReference type="InterPro" id="IPR015421">
    <property type="entry name" value="PyrdxlP-dep_Trfase_major"/>
</dbReference>
<proteinExistence type="predicted"/>
<gene>
    <name evidence="3" type="ORF">B1B_13017</name>
</gene>
<dbReference type="SUPFAM" id="SSF53383">
    <property type="entry name" value="PLP-dependent transferases"/>
    <property type="match status" value="1"/>
</dbReference>
<dbReference type="PANTHER" id="PTHR43713:SF3">
    <property type="entry name" value="GLUTAMATE-1-SEMIALDEHYDE 2,1-AMINOMUTASE 1, CHLOROPLASTIC-RELATED"/>
    <property type="match status" value="1"/>
</dbReference>
<comment type="caution">
    <text evidence="3">The sequence shown here is derived from an EMBL/GenBank/DDBJ whole genome shotgun (WGS) entry which is preliminary data.</text>
</comment>
<dbReference type="PROSITE" id="PS00600">
    <property type="entry name" value="AA_TRANSFER_CLASS_3"/>
    <property type="match status" value="1"/>
</dbReference>
<organism evidence="3">
    <name type="scientific">mine drainage metagenome</name>
    <dbReference type="NCBI Taxonomy" id="410659"/>
    <lineage>
        <taxon>unclassified sequences</taxon>
        <taxon>metagenomes</taxon>
        <taxon>ecological metagenomes</taxon>
    </lineage>
</organism>
<keyword evidence="3" id="KW-0808">Transferase</keyword>
<reference evidence="3" key="2">
    <citation type="journal article" date="2014" name="ISME J.">
        <title>Microbial stratification in low pH oxic and suboxic macroscopic growths along an acid mine drainage.</title>
        <authorList>
            <person name="Mendez-Garcia C."/>
            <person name="Mesa V."/>
            <person name="Sprenger R.R."/>
            <person name="Richter M."/>
            <person name="Diez M.S."/>
            <person name="Solano J."/>
            <person name="Bargiela R."/>
            <person name="Golyshina O.V."/>
            <person name="Manteca A."/>
            <person name="Ramos J.L."/>
            <person name="Gallego J.R."/>
            <person name="Llorente I."/>
            <person name="Martins Dos Santos V.A."/>
            <person name="Jensen O.N."/>
            <person name="Pelaez A.I."/>
            <person name="Sanchez J."/>
            <person name="Ferrer M."/>
        </authorList>
    </citation>
    <scope>NUCLEOTIDE SEQUENCE</scope>
</reference>
<evidence type="ECO:0000256" key="1">
    <source>
        <dbReference type="ARBA" id="ARBA00001933"/>
    </source>
</evidence>
<dbReference type="Pfam" id="PF00202">
    <property type="entry name" value="Aminotran_3"/>
    <property type="match status" value="1"/>
</dbReference>
<protein>
    <submittedName>
        <fullName evidence="3">Glutamate-1-semialdehyde 2,1-aminomutase (GSA) (Glutamate-1-semialdehyde aminotransferase)</fullName>
    </submittedName>
</protein>
<name>T0ZLJ1_9ZZZZ</name>
<dbReference type="InterPro" id="IPR005814">
    <property type="entry name" value="Aminotrans_3"/>
</dbReference>